<name>A0A0F9NHX3_9ZZZZ</name>
<gene>
    <name evidence="1" type="ORF">LCGC14_1334910</name>
</gene>
<sequence>TKLGTFNSDVTHNVTTDDMERIERMFKNAHNTDSFWINRGSETIYFPANVIRNSVLILDIQEDEK</sequence>
<dbReference type="AlphaFoldDB" id="A0A0F9NHX3"/>
<comment type="caution">
    <text evidence="1">The sequence shown here is derived from an EMBL/GenBank/DDBJ whole genome shotgun (WGS) entry which is preliminary data.</text>
</comment>
<dbReference type="EMBL" id="LAZR01008107">
    <property type="protein sequence ID" value="KKM80922.1"/>
    <property type="molecule type" value="Genomic_DNA"/>
</dbReference>
<feature type="non-terminal residue" evidence="1">
    <location>
        <position position="1"/>
    </location>
</feature>
<reference evidence="1" key="1">
    <citation type="journal article" date="2015" name="Nature">
        <title>Complex archaea that bridge the gap between prokaryotes and eukaryotes.</title>
        <authorList>
            <person name="Spang A."/>
            <person name="Saw J.H."/>
            <person name="Jorgensen S.L."/>
            <person name="Zaremba-Niedzwiedzka K."/>
            <person name="Martijn J."/>
            <person name="Lind A.E."/>
            <person name="van Eijk R."/>
            <person name="Schleper C."/>
            <person name="Guy L."/>
            <person name="Ettema T.J."/>
        </authorList>
    </citation>
    <scope>NUCLEOTIDE SEQUENCE</scope>
</reference>
<evidence type="ECO:0000313" key="1">
    <source>
        <dbReference type="EMBL" id="KKM80922.1"/>
    </source>
</evidence>
<proteinExistence type="predicted"/>
<protein>
    <submittedName>
        <fullName evidence="1">Uncharacterized protein</fullName>
    </submittedName>
</protein>
<organism evidence="1">
    <name type="scientific">marine sediment metagenome</name>
    <dbReference type="NCBI Taxonomy" id="412755"/>
    <lineage>
        <taxon>unclassified sequences</taxon>
        <taxon>metagenomes</taxon>
        <taxon>ecological metagenomes</taxon>
    </lineage>
</organism>
<accession>A0A0F9NHX3</accession>